<organism evidence="2 3">
    <name type="scientific">Schizopora paradoxa</name>
    <dbReference type="NCBI Taxonomy" id="27342"/>
    <lineage>
        <taxon>Eukaryota</taxon>
        <taxon>Fungi</taxon>
        <taxon>Dikarya</taxon>
        <taxon>Basidiomycota</taxon>
        <taxon>Agaricomycotina</taxon>
        <taxon>Agaricomycetes</taxon>
        <taxon>Hymenochaetales</taxon>
        <taxon>Schizoporaceae</taxon>
        <taxon>Schizopora</taxon>
    </lineage>
</organism>
<proteinExistence type="predicted"/>
<evidence type="ECO:0000313" key="2">
    <source>
        <dbReference type="EMBL" id="KLO10991.1"/>
    </source>
</evidence>
<dbReference type="Proteomes" id="UP000053477">
    <property type="component" value="Unassembled WGS sequence"/>
</dbReference>
<feature type="compositionally biased region" description="Basic and acidic residues" evidence="1">
    <location>
        <begin position="1"/>
        <end position="15"/>
    </location>
</feature>
<keyword evidence="3" id="KW-1185">Reference proteome</keyword>
<gene>
    <name evidence="2" type="ORF">SCHPADRAFT_491347</name>
</gene>
<feature type="compositionally biased region" description="Basic and acidic residues" evidence="1">
    <location>
        <begin position="22"/>
        <end position="33"/>
    </location>
</feature>
<name>A0A0H2S1Y8_9AGAM</name>
<dbReference type="EMBL" id="KQ086011">
    <property type="protein sequence ID" value="KLO10991.1"/>
    <property type="molecule type" value="Genomic_DNA"/>
</dbReference>
<sequence>MGRPSKYKDADELREARKRQKREWYTNHKDIVNMRRCRKRRGERRAAQSPTSSPPSSTSPSIPPPTLPQDRSSSSEPEEEEFSWRNPIEYVIIVLHSLCILIHLVSIPARAYRTPCVVKQGPRCDKPLR</sequence>
<reference evidence="2 3" key="1">
    <citation type="submission" date="2015-04" db="EMBL/GenBank/DDBJ databases">
        <title>Complete genome sequence of Schizopora paradoxa KUC8140, a cosmopolitan wood degrader in East Asia.</title>
        <authorList>
            <consortium name="DOE Joint Genome Institute"/>
            <person name="Min B."/>
            <person name="Park H."/>
            <person name="Jang Y."/>
            <person name="Kim J.-J."/>
            <person name="Kim K.H."/>
            <person name="Pangilinan J."/>
            <person name="Lipzen A."/>
            <person name="Riley R."/>
            <person name="Grigoriev I.V."/>
            <person name="Spatafora J.W."/>
            <person name="Choi I.-G."/>
        </authorList>
    </citation>
    <scope>NUCLEOTIDE SEQUENCE [LARGE SCALE GENOMIC DNA]</scope>
    <source>
        <strain evidence="2 3">KUC8140</strain>
    </source>
</reference>
<protein>
    <submittedName>
        <fullName evidence="2">Uncharacterized protein</fullName>
    </submittedName>
</protein>
<accession>A0A0H2S1Y8</accession>
<feature type="compositionally biased region" description="Low complexity" evidence="1">
    <location>
        <begin position="49"/>
        <end position="60"/>
    </location>
</feature>
<dbReference type="AlphaFoldDB" id="A0A0H2S1Y8"/>
<evidence type="ECO:0000256" key="1">
    <source>
        <dbReference type="SAM" id="MobiDB-lite"/>
    </source>
</evidence>
<feature type="region of interest" description="Disordered" evidence="1">
    <location>
        <begin position="1"/>
        <end position="82"/>
    </location>
</feature>
<evidence type="ECO:0000313" key="3">
    <source>
        <dbReference type="Proteomes" id="UP000053477"/>
    </source>
</evidence>
<dbReference type="InParanoid" id="A0A0H2S1Y8"/>